<evidence type="ECO:0000313" key="5">
    <source>
        <dbReference type="EMBL" id="RZN56860.1"/>
    </source>
</evidence>
<dbReference type="SUPFAM" id="SSF89895">
    <property type="entry name" value="FYSH domain"/>
    <property type="match status" value="1"/>
</dbReference>
<feature type="domain" description="Ribosome maturation protein SDO1/SBDS N-terminal" evidence="2">
    <location>
        <begin position="6"/>
        <end position="91"/>
    </location>
</feature>
<dbReference type="Gene3D" id="3.30.1250.10">
    <property type="entry name" value="Ribosome maturation protein SBDS, N-terminal domain"/>
    <property type="match status" value="1"/>
</dbReference>
<dbReference type="Pfam" id="PF09377">
    <property type="entry name" value="SBDS_domain_II"/>
    <property type="match status" value="1"/>
</dbReference>
<dbReference type="SUPFAM" id="SSF109728">
    <property type="entry name" value="Hypothetical protein AF0491, middle domain"/>
    <property type="match status" value="1"/>
</dbReference>
<sequence>MPKEKVIARLIINKEHFEILVDPELAWLLKNGKDVDLKELLVSDIIYKDARKGEKASETSIIKNFGTTDLKTIVTTIIRKGELQLTTEQRRQMIENKKKQIIAFIARNCVDPHTGLPHPPTRIENAIENIRISIDPFKPVEQQANDVIKALRTILPLKISQVTLSIHAKKEYASKVKDYVSKTGELSRSEWLSDGSWRGEVTITAGIQQTVIDRLNEISKGDISVNIIRKT</sequence>
<dbReference type="InterPro" id="IPR018978">
    <property type="entry name" value="SDO1/SBDS_central"/>
</dbReference>
<evidence type="ECO:0000313" key="8">
    <source>
        <dbReference type="Proteomes" id="UP000317265"/>
    </source>
</evidence>
<dbReference type="AlphaFoldDB" id="A0A523BGQ7"/>
<gene>
    <name evidence="6" type="ORF">DSO09_01245</name>
    <name evidence="5" type="ORF">EF809_01945</name>
</gene>
<dbReference type="Pfam" id="PF01172">
    <property type="entry name" value="SBDS_N"/>
    <property type="match status" value="1"/>
</dbReference>
<evidence type="ECO:0000313" key="7">
    <source>
        <dbReference type="Proteomes" id="UP000316080"/>
    </source>
</evidence>
<dbReference type="Proteomes" id="UP000317265">
    <property type="component" value="Unassembled WGS sequence"/>
</dbReference>
<dbReference type="InterPro" id="IPR036786">
    <property type="entry name" value="Ribosome_mat_SBDS_N_sf"/>
</dbReference>
<comment type="caution">
    <text evidence="6">The sequence shown here is derived from an EMBL/GenBank/DDBJ whole genome shotgun (WGS) entry which is preliminary data.</text>
</comment>
<reference evidence="5 7" key="2">
    <citation type="journal article" date="2019" name="Nat. Microbiol.">
        <title>Wide diversity of methane and short-chain alkane metabolisms in uncultured archaea.</title>
        <authorList>
            <person name="Borrel G."/>
            <person name="Adam P.S."/>
            <person name="McKay L.J."/>
            <person name="Chen L.X."/>
            <person name="Sierra-Garcia I.N."/>
            <person name="Sieber C.M."/>
            <person name="Letourneur Q."/>
            <person name="Ghozlane A."/>
            <person name="Andersen G.L."/>
            <person name="Li W.J."/>
            <person name="Hallam S.J."/>
            <person name="Muyzer G."/>
            <person name="de Oliveira V.M."/>
            <person name="Inskeep W.P."/>
            <person name="Banfield J.F."/>
            <person name="Gribaldo S."/>
        </authorList>
    </citation>
    <scope>NUCLEOTIDE SEQUENCE [LARGE SCALE GENOMIC DNA]</scope>
    <source>
        <strain evidence="5">Verst-YHS</strain>
    </source>
</reference>
<dbReference type="Pfam" id="PF20268">
    <property type="entry name" value="SBDS_C"/>
    <property type="match status" value="1"/>
</dbReference>
<evidence type="ECO:0000259" key="3">
    <source>
        <dbReference type="Pfam" id="PF09377"/>
    </source>
</evidence>
<evidence type="ECO:0000313" key="6">
    <source>
        <dbReference type="EMBL" id="TDA40108.1"/>
    </source>
</evidence>
<feature type="domain" description="Ribosome maturation protein SDO1/SBDS C-terminal" evidence="4">
    <location>
        <begin position="163"/>
        <end position="228"/>
    </location>
</feature>
<dbReference type="Proteomes" id="UP000316080">
    <property type="component" value="Unassembled WGS sequence"/>
</dbReference>
<reference evidence="6 8" key="1">
    <citation type="journal article" date="2019" name="Nat. Microbiol.">
        <title>Expanding anaerobic alkane metabolism in the domain of Archaea.</title>
        <authorList>
            <person name="Wang Y."/>
            <person name="Wegener G."/>
            <person name="Hou J."/>
            <person name="Wang F."/>
            <person name="Xiao X."/>
        </authorList>
    </citation>
    <scope>NUCLEOTIDE SEQUENCE [LARGE SCALE GENOMIC DNA]</scope>
    <source>
        <strain evidence="6">WYZ-LMO11</strain>
    </source>
</reference>
<dbReference type="Gene3D" id="3.30.70.240">
    <property type="match status" value="1"/>
</dbReference>
<evidence type="ECO:0000259" key="4">
    <source>
        <dbReference type="Pfam" id="PF20268"/>
    </source>
</evidence>
<dbReference type="PANTHER" id="PTHR10927:SF4">
    <property type="entry name" value="RIBOSOME MATURATION PROTEIN SDO1 HOMOLOG"/>
    <property type="match status" value="1"/>
</dbReference>
<protein>
    <submittedName>
        <fullName evidence="6">Ribosome assembly factor SBDS</fullName>
    </submittedName>
</protein>
<dbReference type="GO" id="GO:0042256">
    <property type="term" value="P:cytosolic ribosome assembly"/>
    <property type="evidence" value="ECO:0007669"/>
    <property type="project" value="InterPro"/>
</dbReference>
<evidence type="ECO:0000259" key="2">
    <source>
        <dbReference type="Pfam" id="PF01172"/>
    </source>
</evidence>
<feature type="domain" description="Ribosome maturation protein SDO1/SBDS central" evidence="3">
    <location>
        <begin position="99"/>
        <end position="159"/>
    </location>
</feature>
<dbReference type="InterPro" id="IPR037188">
    <property type="entry name" value="Sdo1/SBDS_central_sf"/>
</dbReference>
<organism evidence="6 8">
    <name type="scientific">Thermoproteota archaeon</name>
    <dbReference type="NCBI Taxonomy" id="2056631"/>
    <lineage>
        <taxon>Archaea</taxon>
        <taxon>Thermoproteota</taxon>
    </lineage>
</organism>
<dbReference type="SUPFAM" id="SSF54980">
    <property type="entry name" value="EF-G C-terminal domain-like"/>
    <property type="match status" value="1"/>
</dbReference>
<comment type="similarity">
    <text evidence="1">Belongs to the SDO1/SBDS family.</text>
</comment>
<dbReference type="Gene3D" id="1.10.10.900">
    <property type="entry name" value="SBDS protein C-terminal domain, subdomain 1"/>
    <property type="match status" value="1"/>
</dbReference>
<proteinExistence type="inferred from homology"/>
<dbReference type="NCBIfam" id="TIGR00291">
    <property type="entry name" value="RNA_SBDS"/>
    <property type="match status" value="1"/>
</dbReference>
<dbReference type="EMBL" id="QNVI01000015">
    <property type="protein sequence ID" value="TDA40108.1"/>
    <property type="molecule type" value="Genomic_DNA"/>
</dbReference>
<dbReference type="InterPro" id="IPR019783">
    <property type="entry name" value="SDO1/SBDS_N"/>
</dbReference>
<accession>A0A523BGQ7</accession>
<evidence type="ECO:0000256" key="1">
    <source>
        <dbReference type="ARBA" id="ARBA00007433"/>
    </source>
</evidence>
<dbReference type="EMBL" id="RXIH01000016">
    <property type="protein sequence ID" value="RZN56860.1"/>
    <property type="molecule type" value="Genomic_DNA"/>
</dbReference>
<dbReference type="InterPro" id="IPR002140">
    <property type="entry name" value="Sdo1/SBDS"/>
</dbReference>
<name>A0A523BGQ7_9CREN</name>
<dbReference type="InterPro" id="IPR039100">
    <property type="entry name" value="Sdo1/SBDS-like"/>
</dbReference>
<dbReference type="InterPro" id="IPR035647">
    <property type="entry name" value="EFG_III/V"/>
</dbReference>
<dbReference type="PANTHER" id="PTHR10927">
    <property type="entry name" value="RIBOSOME MATURATION PROTEIN SBDS"/>
    <property type="match status" value="1"/>
</dbReference>
<dbReference type="InterPro" id="IPR046928">
    <property type="entry name" value="SDO1/SBDS_C"/>
</dbReference>